<evidence type="ECO:0000313" key="5">
    <source>
        <dbReference type="Proteomes" id="UP000310108"/>
    </source>
</evidence>
<sequence>MPMHDPGAESDAPCFCTDVAQPLQRPRFSPLFRQSPRWIDISHTTSTVLTWLLHVASMHGPSFLKQYEAFWVDPDSISILWVGLLYSMICLALIASDPPTDVLEHQQQRLQTDLYREKLVQCLMLCGYTLGGKHALETLINYVYVEFRIHDDADKDVWFLLGLEVNLAKRMGYHRDPRHFPDMTPLQAEMRRRVWATVLLVDVLISGQMGMPRMVRDGEFDTAEPQNLNDENLREDMPALPEPRPETEHTTTLGVIARRRILVALGTISDSTASLNPCTYAEIMRLDQVLNEAGMSIPPPLKAKPMAASITDSPRTIMSRLFLSHMFYKGKIMLHRRVLFARSMSPARDTFAYSRAACLEASLATLKIQQVLDEETRPGSQLHTMHWKVGSIMNQHFLTATMNLCSLVHRKQVFGRGEDIRSALRTARGIWMRKGNGSREAQKAGEAVGFVLAQAGGPRFDASLSVERDYVVGESRGGMSDKRPPNTGMTNEAIGYDNTMETTILFNDTFDIDPGKRVCDEATSKVLSINQPL</sequence>
<evidence type="ECO:0000256" key="2">
    <source>
        <dbReference type="ARBA" id="ARBA00023242"/>
    </source>
</evidence>
<dbReference type="PANTHER" id="PTHR31001">
    <property type="entry name" value="UNCHARACTERIZED TRANSCRIPTIONAL REGULATORY PROTEIN"/>
    <property type="match status" value="1"/>
</dbReference>
<reference evidence="4 5" key="1">
    <citation type="journal article" date="2019" name="PLoS ONE">
        <title>Comparative genome analysis indicates high evolutionary potential of pathogenicity genes in Colletotrichum tanaceti.</title>
        <authorList>
            <person name="Lelwala R.V."/>
            <person name="Korhonen P.K."/>
            <person name="Young N.D."/>
            <person name="Scott J.B."/>
            <person name="Ades P.A."/>
            <person name="Gasser R.B."/>
            <person name="Taylor P.W.J."/>
        </authorList>
    </citation>
    <scope>NUCLEOTIDE SEQUENCE [LARGE SCALE GENOMIC DNA]</scope>
    <source>
        <strain evidence="4">BRIP57314</strain>
    </source>
</reference>
<comment type="caution">
    <text evidence="4">The sequence shown here is derived from an EMBL/GenBank/DDBJ whole genome shotgun (WGS) entry which is preliminary data.</text>
</comment>
<dbReference type="InterPro" id="IPR007219">
    <property type="entry name" value="XnlR_reg_dom"/>
</dbReference>
<dbReference type="SMART" id="SM00906">
    <property type="entry name" value="Fungal_trans"/>
    <property type="match status" value="1"/>
</dbReference>
<evidence type="ECO:0000259" key="3">
    <source>
        <dbReference type="SMART" id="SM00906"/>
    </source>
</evidence>
<keyword evidence="5" id="KW-1185">Reference proteome</keyword>
<dbReference type="STRING" id="1306861.A0A4U6XHK0"/>
<dbReference type="GO" id="GO:0006351">
    <property type="term" value="P:DNA-templated transcription"/>
    <property type="evidence" value="ECO:0007669"/>
    <property type="project" value="InterPro"/>
</dbReference>
<accession>A0A4U6XHK0</accession>
<dbReference type="GO" id="GO:0005634">
    <property type="term" value="C:nucleus"/>
    <property type="evidence" value="ECO:0007669"/>
    <property type="project" value="UniProtKB-SubCell"/>
</dbReference>
<proteinExistence type="predicted"/>
<comment type="subcellular location">
    <subcellularLocation>
        <location evidence="1">Nucleus</location>
    </subcellularLocation>
</comment>
<organism evidence="4 5">
    <name type="scientific">Colletotrichum tanaceti</name>
    <dbReference type="NCBI Taxonomy" id="1306861"/>
    <lineage>
        <taxon>Eukaryota</taxon>
        <taxon>Fungi</taxon>
        <taxon>Dikarya</taxon>
        <taxon>Ascomycota</taxon>
        <taxon>Pezizomycotina</taxon>
        <taxon>Sordariomycetes</taxon>
        <taxon>Hypocreomycetidae</taxon>
        <taxon>Glomerellales</taxon>
        <taxon>Glomerellaceae</taxon>
        <taxon>Colletotrichum</taxon>
        <taxon>Colletotrichum destructivum species complex</taxon>
    </lineage>
</organism>
<gene>
    <name evidence="4" type="primary">SPAC139.03</name>
    <name evidence="4" type="ORF">CTA1_4302</name>
</gene>
<feature type="domain" description="Xylanolytic transcriptional activator regulatory" evidence="3">
    <location>
        <begin position="157"/>
        <end position="231"/>
    </location>
</feature>
<evidence type="ECO:0000313" key="4">
    <source>
        <dbReference type="EMBL" id="TKW53537.1"/>
    </source>
</evidence>
<dbReference type="EMBL" id="PJEX01000182">
    <property type="protein sequence ID" value="TKW53537.1"/>
    <property type="molecule type" value="Genomic_DNA"/>
</dbReference>
<keyword evidence="2" id="KW-0539">Nucleus</keyword>
<evidence type="ECO:0000256" key="1">
    <source>
        <dbReference type="ARBA" id="ARBA00004123"/>
    </source>
</evidence>
<dbReference type="PANTHER" id="PTHR31001:SF74">
    <property type="entry name" value="ZN(II)2CYS6 TRANSCRIPTION FACTOR (EUROFUNG)"/>
    <property type="match status" value="1"/>
</dbReference>
<dbReference type="OrthoDB" id="4934715at2759"/>
<dbReference type="Pfam" id="PF04082">
    <property type="entry name" value="Fungal_trans"/>
    <property type="match status" value="1"/>
</dbReference>
<name>A0A4U6XHK0_9PEZI</name>
<protein>
    <submittedName>
        <fullName evidence="4">Putative transcriptional regulatory protein</fullName>
    </submittedName>
</protein>
<dbReference type="Proteomes" id="UP000310108">
    <property type="component" value="Unassembled WGS sequence"/>
</dbReference>
<dbReference type="InterPro" id="IPR050613">
    <property type="entry name" value="Sec_Metabolite_Reg"/>
</dbReference>
<dbReference type="GO" id="GO:0008270">
    <property type="term" value="F:zinc ion binding"/>
    <property type="evidence" value="ECO:0007669"/>
    <property type="project" value="InterPro"/>
</dbReference>
<dbReference type="CDD" id="cd12148">
    <property type="entry name" value="fungal_TF_MHR"/>
    <property type="match status" value="1"/>
</dbReference>
<dbReference type="AlphaFoldDB" id="A0A4U6XHK0"/>
<dbReference type="GO" id="GO:0003677">
    <property type="term" value="F:DNA binding"/>
    <property type="evidence" value="ECO:0007669"/>
    <property type="project" value="InterPro"/>
</dbReference>